<dbReference type="RefSeq" id="WP_194113283.1">
    <property type="nucleotide sequence ID" value="NZ_JADFFL010000009.1"/>
</dbReference>
<dbReference type="Pfam" id="PF00875">
    <property type="entry name" value="DNA_photolyase"/>
    <property type="match status" value="1"/>
</dbReference>
<keyword evidence="5 6" id="KW-0157">Chromophore</keyword>
<dbReference type="GO" id="GO:0071949">
    <property type="term" value="F:FAD binding"/>
    <property type="evidence" value="ECO:0007669"/>
    <property type="project" value="TreeGrafter"/>
</dbReference>
<dbReference type="Proteomes" id="UP000622475">
    <property type="component" value="Unassembled WGS sequence"/>
</dbReference>
<evidence type="ECO:0000256" key="3">
    <source>
        <dbReference type="ARBA" id="ARBA00022630"/>
    </source>
</evidence>
<evidence type="ECO:0000313" key="9">
    <source>
        <dbReference type="Proteomes" id="UP000622475"/>
    </source>
</evidence>
<dbReference type="SUPFAM" id="SSF48173">
    <property type="entry name" value="Cryptochrome/photolyase FAD-binding domain"/>
    <property type="match status" value="1"/>
</dbReference>
<comment type="similarity">
    <text evidence="1 6">Belongs to the DNA photolyase class-1 family.</text>
</comment>
<dbReference type="GO" id="GO:0003677">
    <property type="term" value="F:DNA binding"/>
    <property type="evidence" value="ECO:0007669"/>
    <property type="project" value="TreeGrafter"/>
</dbReference>
<proteinExistence type="inferred from homology"/>
<dbReference type="Pfam" id="PF03441">
    <property type="entry name" value="FAD_binding_7"/>
    <property type="match status" value="1"/>
</dbReference>
<evidence type="ECO:0000256" key="2">
    <source>
        <dbReference type="ARBA" id="ARBA00017881"/>
    </source>
</evidence>
<dbReference type="PANTHER" id="PTHR11455">
    <property type="entry name" value="CRYPTOCHROME"/>
    <property type="match status" value="1"/>
</dbReference>
<evidence type="ECO:0000256" key="1">
    <source>
        <dbReference type="ARBA" id="ARBA00005862"/>
    </source>
</evidence>
<reference evidence="8" key="1">
    <citation type="submission" date="2020-10" db="EMBL/GenBank/DDBJ databases">
        <title>Mucilaginibacter mali sp. nov., isolated from rhizosphere soil of apple orchard.</title>
        <authorList>
            <person name="Lee J.-S."/>
            <person name="Kim H.S."/>
            <person name="Kim J.-S."/>
        </authorList>
    </citation>
    <scope>NUCLEOTIDE SEQUENCE</scope>
    <source>
        <strain evidence="8">KCTC 22746</strain>
    </source>
</reference>
<evidence type="ECO:0000256" key="6">
    <source>
        <dbReference type="RuleBase" id="RU367151"/>
    </source>
</evidence>
<accession>A0A929L0K3</accession>
<keyword evidence="4 6" id="KW-0274">FAD</keyword>
<dbReference type="GO" id="GO:0000719">
    <property type="term" value="P:photoreactive repair"/>
    <property type="evidence" value="ECO:0007669"/>
    <property type="project" value="TreeGrafter"/>
</dbReference>
<dbReference type="NCBIfam" id="TIGR02765">
    <property type="entry name" value="crypto_DASH"/>
    <property type="match status" value="1"/>
</dbReference>
<dbReference type="InterPro" id="IPR036155">
    <property type="entry name" value="Crypto/Photolyase_N_sf"/>
</dbReference>
<dbReference type="InterPro" id="IPR002081">
    <property type="entry name" value="Cryptochrome/DNA_photolyase_1"/>
</dbReference>
<dbReference type="InterPro" id="IPR014133">
    <property type="entry name" value="Cry_DASH"/>
</dbReference>
<dbReference type="InterPro" id="IPR014729">
    <property type="entry name" value="Rossmann-like_a/b/a_fold"/>
</dbReference>
<evidence type="ECO:0000313" key="8">
    <source>
        <dbReference type="EMBL" id="MBE9664037.1"/>
    </source>
</evidence>
<keyword evidence="9" id="KW-1185">Reference proteome</keyword>
<dbReference type="InterPro" id="IPR036134">
    <property type="entry name" value="Crypto/Photolyase_FAD-like_sf"/>
</dbReference>
<comment type="cofactor">
    <cofactor evidence="6">
        <name>FAD</name>
        <dbReference type="ChEBI" id="CHEBI:57692"/>
    </cofactor>
    <text evidence="6">Binds 1 FAD per subunit.</text>
</comment>
<evidence type="ECO:0000259" key="7">
    <source>
        <dbReference type="PROSITE" id="PS51645"/>
    </source>
</evidence>
<dbReference type="EMBL" id="JADFFL010000009">
    <property type="protein sequence ID" value="MBE9664037.1"/>
    <property type="molecule type" value="Genomic_DNA"/>
</dbReference>
<dbReference type="GO" id="GO:0003904">
    <property type="term" value="F:deoxyribodipyrimidine photo-lyase activity"/>
    <property type="evidence" value="ECO:0007669"/>
    <property type="project" value="TreeGrafter"/>
</dbReference>
<feature type="domain" description="Photolyase/cryptochrome alpha/beta" evidence="7">
    <location>
        <begin position="4"/>
        <end position="138"/>
    </location>
</feature>
<comment type="function">
    <text evidence="6">May have a photoreceptor function.</text>
</comment>
<keyword evidence="3 6" id="KW-0285">Flavoprotein</keyword>
<dbReference type="Gene3D" id="1.10.579.10">
    <property type="entry name" value="DNA Cyclobutane Dipyrimidine Photolyase, subunit A, domain 3"/>
    <property type="match status" value="1"/>
</dbReference>
<comment type="cofactor">
    <cofactor evidence="6">
        <name>(6R)-5,10-methylene-5,6,7,8-tetrahydrofolate</name>
        <dbReference type="ChEBI" id="CHEBI:15636"/>
    </cofactor>
    <text evidence="6">Binds 1 5,10-methenyltetrahydrofolate (MTHF) per subunit.</text>
</comment>
<dbReference type="PRINTS" id="PR00147">
    <property type="entry name" value="DNAPHOTLYASE"/>
</dbReference>
<gene>
    <name evidence="8" type="ORF">IRJ16_19290</name>
</gene>
<name>A0A929L0K3_9SPHI</name>
<dbReference type="PANTHER" id="PTHR11455:SF22">
    <property type="entry name" value="CRYPTOCHROME DASH"/>
    <property type="match status" value="1"/>
</dbReference>
<dbReference type="PROSITE" id="PS51645">
    <property type="entry name" value="PHR_CRY_ALPHA_BETA"/>
    <property type="match status" value="1"/>
</dbReference>
<comment type="caution">
    <text evidence="8">The sequence shown here is derived from an EMBL/GenBank/DDBJ whole genome shotgun (WGS) entry which is preliminary data.</text>
</comment>
<dbReference type="InterPro" id="IPR005101">
    <property type="entry name" value="Cryptochr/Photolyase_FAD-bd"/>
</dbReference>
<sequence>MSERTILVWFRNDLRIDDNEILLEATRKADKVLPVYLFDPFYFKITPSGTQKTGSFRAKFLIESVHNLRENLRAMGSDLLVRVGSPAEVIPALATEFGVNEVYHHREVAFEETAVSEQVEAALWKIKLNLKHFIGHTLYHKEDLPFPIKDIPDSFATFRKKIERDSNVRVIAASPEVINTPTIAEPGEIPTLQDLGLEEPADDPRDHFHFAGGETVAHQRLQQFFAGYDLALHSKVKNANSGSHLSPWLTFGCMSPRQVYWQSVKHGQKTDARLILELLWRDYFRFMFKKYGNQFFKADGFKDEAPKVSADQYALLEQWKSGNTGIPFIDASMHQLAATGYINNYCRQMVATYLVKEMQVDWTKGAAYFEEKLIDYSPASNWGNWAFIAGVGSDPRDNKYFIPAKPAAAHDPKDDFIQTWLPANGAELDAMAG</sequence>
<dbReference type="Gene3D" id="1.25.40.80">
    <property type="match status" value="1"/>
</dbReference>
<organism evidence="8 9">
    <name type="scientific">Mucilaginibacter myungsuensis</name>
    <dbReference type="NCBI Taxonomy" id="649104"/>
    <lineage>
        <taxon>Bacteria</taxon>
        <taxon>Pseudomonadati</taxon>
        <taxon>Bacteroidota</taxon>
        <taxon>Sphingobacteriia</taxon>
        <taxon>Sphingobacteriales</taxon>
        <taxon>Sphingobacteriaceae</taxon>
        <taxon>Mucilaginibacter</taxon>
    </lineage>
</organism>
<dbReference type="Gene3D" id="3.40.50.620">
    <property type="entry name" value="HUPs"/>
    <property type="match status" value="1"/>
</dbReference>
<dbReference type="SUPFAM" id="SSF52425">
    <property type="entry name" value="Cryptochrome/photolyase, N-terminal domain"/>
    <property type="match status" value="1"/>
</dbReference>
<dbReference type="InterPro" id="IPR006050">
    <property type="entry name" value="DNA_photolyase_N"/>
</dbReference>
<dbReference type="AlphaFoldDB" id="A0A929L0K3"/>
<protein>
    <recommendedName>
        <fullName evidence="2 6">Cryptochrome DASH</fullName>
    </recommendedName>
</protein>
<evidence type="ECO:0000256" key="4">
    <source>
        <dbReference type="ARBA" id="ARBA00022827"/>
    </source>
</evidence>
<evidence type="ECO:0000256" key="5">
    <source>
        <dbReference type="ARBA" id="ARBA00022991"/>
    </source>
</evidence>